<dbReference type="HOGENOM" id="CLU_1953175_0_0_1"/>
<dbReference type="EMBL" id="GL376599">
    <property type="status" value="NOT_ANNOTATED_CDS"/>
    <property type="molecule type" value="Genomic_DNA"/>
</dbReference>
<protein>
    <submittedName>
        <fullName evidence="1">Uncharacterized protein</fullName>
    </submittedName>
</protein>
<evidence type="ECO:0000313" key="2">
    <source>
        <dbReference type="Proteomes" id="UP000019132"/>
    </source>
</evidence>
<dbReference type="OMA" id="WINGRYT"/>
<dbReference type="EnsemblProtists" id="PYU1_T008970">
    <property type="protein sequence ID" value="PYU1_T008970"/>
    <property type="gene ID" value="PYU1_G008952"/>
</dbReference>
<name>K3WVH2_GLOUD</name>
<reference evidence="1" key="3">
    <citation type="submission" date="2015-02" db="UniProtKB">
        <authorList>
            <consortium name="EnsemblProtists"/>
        </authorList>
    </citation>
    <scope>IDENTIFICATION</scope>
    <source>
        <strain evidence="1">DAOM BR144</strain>
    </source>
</reference>
<accession>K3WVH2</accession>
<reference evidence="2" key="1">
    <citation type="journal article" date="2010" name="Genome Biol.">
        <title>Genome sequence of the necrotrophic plant pathogen Pythium ultimum reveals original pathogenicity mechanisms and effector repertoire.</title>
        <authorList>
            <person name="Levesque C.A."/>
            <person name="Brouwer H."/>
            <person name="Cano L."/>
            <person name="Hamilton J.P."/>
            <person name="Holt C."/>
            <person name="Huitema E."/>
            <person name="Raffaele S."/>
            <person name="Robideau G.P."/>
            <person name="Thines M."/>
            <person name="Win J."/>
            <person name="Zerillo M.M."/>
            <person name="Beakes G.W."/>
            <person name="Boore J.L."/>
            <person name="Busam D."/>
            <person name="Dumas B."/>
            <person name="Ferriera S."/>
            <person name="Fuerstenberg S.I."/>
            <person name="Gachon C.M."/>
            <person name="Gaulin E."/>
            <person name="Govers F."/>
            <person name="Grenville-Briggs L."/>
            <person name="Horner N."/>
            <person name="Hostetler J."/>
            <person name="Jiang R.H."/>
            <person name="Johnson J."/>
            <person name="Krajaejun T."/>
            <person name="Lin H."/>
            <person name="Meijer H.J."/>
            <person name="Moore B."/>
            <person name="Morris P."/>
            <person name="Phuntmart V."/>
            <person name="Puiu D."/>
            <person name="Shetty J."/>
            <person name="Stajich J.E."/>
            <person name="Tripathy S."/>
            <person name="Wawra S."/>
            <person name="van West P."/>
            <person name="Whitty B.R."/>
            <person name="Coutinho P.M."/>
            <person name="Henrissat B."/>
            <person name="Martin F."/>
            <person name="Thomas P.D."/>
            <person name="Tyler B.M."/>
            <person name="De Vries R.P."/>
            <person name="Kamoun S."/>
            <person name="Yandell M."/>
            <person name="Tisserat N."/>
            <person name="Buell C.R."/>
        </authorList>
    </citation>
    <scope>NUCLEOTIDE SEQUENCE</scope>
    <source>
        <strain evidence="2">DAOM:BR144</strain>
    </source>
</reference>
<dbReference type="Proteomes" id="UP000019132">
    <property type="component" value="Unassembled WGS sequence"/>
</dbReference>
<proteinExistence type="predicted"/>
<reference evidence="2" key="2">
    <citation type="submission" date="2010-04" db="EMBL/GenBank/DDBJ databases">
        <authorList>
            <person name="Buell R."/>
            <person name="Hamilton J."/>
            <person name="Hostetler J."/>
        </authorList>
    </citation>
    <scope>NUCLEOTIDE SEQUENCE [LARGE SCALE GENOMIC DNA]</scope>
    <source>
        <strain evidence="2">DAOM:BR144</strain>
    </source>
</reference>
<organism evidence="1 2">
    <name type="scientific">Globisporangium ultimum (strain ATCC 200006 / CBS 805.95 / DAOM BR144)</name>
    <name type="common">Pythium ultimum</name>
    <dbReference type="NCBI Taxonomy" id="431595"/>
    <lineage>
        <taxon>Eukaryota</taxon>
        <taxon>Sar</taxon>
        <taxon>Stramenopiles</taxon>
        <taxon>Oomycota</taxon>
        <taxon>Peronosporomycetes</taxon>
        <taxon>Pythiales</taxon>
        <taxon>Pythiaceae</taxon>
        <taxon>Globisporangium</taxon>
    </lineage>
</organism>
<dbReference type="VEuPathDB" id="FungiDB:PYU1_G008952"/>
<evidence type="ECO:0000313" key="1">
    <source>
        <dbReference type="EnsemblProtists" id="PYU1_T008970"/>
    </source>
</evidence>
<dbReference type="InParanoid" id="K3WVH2"/>
<sequence length="129" mass="14563">MKKQLTIPVLRRGWPSPKQLASPVKTIRRNQGAKNLIKVIEELVRLCSYTPDIKPKKRLFSGQRSDGYPHVGSGEDDDPFIMDVAYVALINNYLTYVSSDRFAIFHANATFKLSDLGYPVITCAFTDRA</sequence>
<keyword evidence="2" id="KW-1185">Reference proteome</keyword>
<dbReference type="AlphaFoldDB" id="K3WVH2"/>